<dbReference type="PANTHER" id="PTHR32097">
    <property type="entry name" value="CAMP-BINDING PROTEIN 1-RELATED"/>
    <property type="match status" value="1"/>
</dbReference>
<dbReference type="CDD" id="cd06974">
    <property type="entry name" value="TerD_like"/>
    <property type="match status" value="1"/>
</dbReference>
<sequence>MAISLSKGGNISLSKEAPGLEAIKIGCGWDAQALGGAEFDLDASVFLCGTDGKVTKEGDFIFYGNLEGAGGAVVHTGDNKTGEGEGDDEVIMMSLKNMPPELVKAAVVVTIHEAATRSQNFGMVENAFIRIVNAANDVEIARYDLSEDYAVETAVVFGEVYFKNNEWKFKAVGQGSAEGLGQVCTKYGVSAS</sequence>
<evidence type="ECO:0000313" key="5">
    <source>
        <dbReference type="Proteomes" id="UP000287853"/>
    </source>
</evidence>
<gene>
    <name evidence="4" type="ORF">H206_00670</name>
</gene>
<name>A0A444IXZ3_9BACT</name>
<accession>A0A444IXZ3</accession>
<dbReference type="AlphaFoldDB" id="A0A444IXZ3"/>
<dbReference type="PANTHER" id="PTHR32097:SF4">
    <property type="entry name" value="GENERAL STRESS PROTEIN 16U"/>
    <property type="match status" value="1"/>
</dbReference>
<dbReference type="EMBL" id="MTKO01000073">
    <property type="protein sequence ID" value="RWX45747.1"/>
    <property type="molecule type" value="Genomic_DNA"/>
</dbReference>
<dbReference type="Pfam" id="PF02342">
    <property type="entry name" value="TerD"/>
    <property type="match status" value="1"/>
</dbReference>
<comment type="caution">
    <text evidence="4">The sequence shown here is derived from an EMBL/GenBank/DDBJ whole genome shotgun (WGS) entry which is preliminary data.</text>
</comment>
<feature type="domain" description="TerD" evidence="3">
    <location>
        <begin position="1"/>
        <end position="187"/>
    </location>
</feature>
<dbReference type="GO" id="GO:0046690">
    <property type="term" value="P:response to tellurium ion"/>
    <property type="evidence" value="ECO:0007669"/>
    <property type="project" value="UniProtKB-KW"/>
</dbReference>
<reference evidence="4 5" key="1">
    <citation type="submission" date="2017-01" db="EMBL/GenBank/DDBJ databases">
        <title>The cable genome- insights into the physiology and evolution of filamentous bacteria capable of sulfide oxidation via long distance electron transfer.</title>
        <authorList>
            <person name="Schreiber L."/>
            <person name="Bjerg J.T."/>
            <person name="Boggild A."/>
            <person name="Van De Vossenberg J."/>
            <person name="Meysman F."/>
            <person name="Nielsen L.P."/>
            <person name="Schramm A."/>
            <person name="Kjeldsen K.U."/>
        </authorList>
    </citation>
    <scope>NUCLEOTIDE SEQUENCE [LARGE SCALE GENOMIC DNA]</scope>
    <source>
        <strain evidence="4">MCF</strain>
    </source>
</reference>
<dbReference type="InterPro" id="IPR003325">
    <property type="entry name" value="TerD"/>
</dbReference>
<protein>
    <submittedName>
        <fullName evidence="4">Tellurium resistance protein TerD</fullName>
    </submittedName>
</protein>
<dbReference type="Gene3D" id="2.60.60.30">
    <property type="entry name" value="sav2460 like domains"/>
    <property type="match status" value="1"/>
</dbReference>
<keyword evidence="2" id="KW-0778">Tellurium resistance</keyword>
<keyword evidence="5" id="KW-1185">Reference proteome</keyword>
<evidence type="ECO:0000256" key="1">
    <source>
        <dbReference type="ARBA" id="ARBA00008775"/>
    </source>
</evidence>
<evidence type="ECO:0000259" key="3">
    <source>
        <dbReference type="Pfam" id="PF02342"/>
    </source>
</evidence>
<evidence type="ECO:0000313" key="4">
    <source>
        <dbReference type="EMBL" id="RWX45747.1"/>
    </source>
</evidence>
<comment type="similarity">
    <text evidence="1">Belongs to the CAPAB/TerDEXZ family.</text>
</comment>
<organism evidence="4 5">
    <name type="scientific">Candidatus Electrothrix aarhusensis</name>
    <dbReference type="NCBI Taxonomy" id="1859131"/>
    <lineage>
        <taxon>Bacteria</taxon>
        <taxon>Pseudomonadati</taxon>
        <taxon>Thermodesulfobacteriota</taxon>
        <taxon>Desulfobulbia</taxon>
        <taxon>Desulfobulbales</taxon>
        <taxon>Desulfobulbaceae</taxon>
        <taxon>Candidatus Electrothrix</taxon>
    </lineage>
</organism>
<dbReference type="InterPro" id="IPR051324">
    <property type="entry name" value="Stress/Tellurium_Resist"/>
</dbReference>
<proteinExistence type="inferred from homology"/>
<dbReference type="Proteomes" id="UP000287853">
    <property type="component" value="Unassembled WGS sequence"/>
</dbReference>
<evidence type="ECO:0000256" key="2">
    <source>
        <dbReference type="ARBA" id="ARBA00022686"/>
    </source>
</evidence>